<evidence type="ECO:0000256" key="8">
    <source>
        <dbReference type="ARBA" id="ARBA00022741"/>
    </source>
</evidence>
<evidence type="ECO:0000256" key="12">
    <source>
        <dbReference type="ARBA" id="ARBA00023012"/>
    </source>
</evidence>
<dbReference type="Gene3D" id="1.20.120.160">
    <property type="entry name" value="HPT domain"/>
    <property type="match status" value="1"/>
</dbReference>
<feature type="domain" description="Histidine kinase" evidence="19">
    <location>
        <begin position="408"/>
        <end position="629"/>
    </location>
</feature>
<dbReference type="SUPFAM" id="SSF47226">
    <property type="entry name" value="Histidine-containing phosphotransfer domain, HPT domain"/>
    <property type="match status" value="1"/>
</dbReference>
<evidence type="ECO:0000256" key="16">
    <source>
        <dbReference type="SAM" id="Coils"/>
    </source>
</evidence>
<keyword evidence="9" id="KW-0418">Kinase</keyword>
<dbReference type="Pfam" id="PF02518">
    <property type="entry name" value="HATPase_c"/>
    <property type="match status" value="1"/>
</dbReference>
<evidence type="ECO:0000259" key="20">
    <source>
        <dbReference type="PROSITE" id="PS50110"/>
    </source>
</evidence>
<dbReference type="GO" id="GO:0000155">
    <property type="term" value="F:phosphorelay sensor kinase activity"/>
    <property type="evidence" value="ECO:0007669"/>
    <property type="project" value="InterPro"/>
</dbReference>
<evidence type="ECO:0000259" key="22">
    <source>
        <dbReference type="PROSITE" id="PS50894"/>
    </source>
</evidence>
<feature type="coiled-coil region" evidence="16">
    <location>
        <begin position="891"/>
        <end position="918"/>
    </location>
</feature>
<feature type="transmembrane region" description="Helical" evidence="18">
    <location>
        <begin position="16"/>
        <end position="38"/>
    </location>
</feature>
<dbReference type="InterPro" id="IPR003660">
    <property type="entry name" value="HAMP_dom"/>
</dbReference>
<dbReference type="InterPro" id="IPR005467">
    <property type="entry name" value="His_kinase_dom"/>
</dbReference>
<evidence type="ECO:0000256" key="14">
    <source>
        <dbReference type="PROSITE-ProRule" id="PRU00110"/>
    </source>
</evidence>
<evidence type="ECO:0000256" key="18">
    <source>
        <dbReference type="SAM" id="Phobius"/>
    </source>
</evidence>
<evidence type="ECO:0000256" key="13">
    <source>
        <dbReference type="ARBA" id="ARBA00023136"/>
    </source>
</evidence>
<dbReference type="InterPro" id="IPR036097">
    <property type="entry name" value="HisK_dim/P_sf"/>
</dbReference>
<keyword evidence="5 15" id="KW-0597">Phosphoprotein</keyword>
<evidence type="ECO:0000256" key="7">
    <source>
        <dbReference type="ARBA" id="ARBA00022692"/>
    </source>
</evidence>
<dbReference type="Pfam" id="PF00072">
    <property type="entry name" value="Response_reg"/>
    <property type="match status" value="1"/>
</dbReference>
<keyword evidence="8" id="KW-0547">Nucleotide-binding</keyword>
<dbReference type="GO" id="GO:0005524">
    <property type="term" value="F:ATP binding"/>
    <property type="evidence" value="ECO:0007669"/>
    <property type="project" value="UniProtKB-KW"/>
</dbReference>
<dbReference type="InterPro" id="IPR008207">
    <property type="entry name" value="Sig_transdc_His_kin_Hpt_dom"/>
</dbReference>
<dbReference type="InterPro" id="IPR001789">
    <property type="entry name" value="Sig_transdc_resp-reg_receiver"/>
</dbReference>
<dbReference type="InterPro" id="IPR003661">
    <property type="entry name" value="HisK_dim/P_dom"/>
</dbReference>
<evidence type="ECO:0000259" key="19">
    <source>
        <dbReference type="PROSITE" id="PS50109"/>
    </source>
</evidence>
<sequence length="941" mass="106465">MQKESLSMRCGISQRILFGLTLVAAFLGGGILFILIRFSTFHDRFDKITEEMPALILSTELEQEARVLVSHTQDILMSRENYLFEDVRELIKQSVERMSEITSKINSGKDANEHLQMLASQYRQVADNQLELVALKEEKHRIKRQQRQIHKRVSALLKELAEEHLTLQQQVTASEFAALNAWYVPTYNTLSLLLTSYTSRYQEHIEAYSSELKQNIDLAQNALQRFSAELQEKLKKYQQEIETYAIGEKSLCTFCSAKVQLQTRIDECLFKGRSYAAVLLASSHQMHTEAEKTTLGEEKRTAQGLRKFHLYLSLLALMVLASLTGIYIFVRRSVISRILSIRHDLITYNLDNTKEKPHIKEEGDDELTSLAAGINYFLEQIQQREQRLRIAARDAEAASEAKSSFVAAISHEIRTPMNAIINLTKLCLGADIPAPLDSRRKQWLEIVRRSSESLLDLTNDLLDSAKVEAGKMELNLGVFRLFDLLDKLEPYKISAQMKGLEFQLIMENDMPEYWYGDQQRVGQILINLVSNAIKFTESGRVKISVELYRDHEEWLLFRVSDTGIGIREDKLETLFTPFQQVGGTSLRRGGTGLGLSIARQLAEVMGGSIQAECKLYQGSIFQVVLPLHSVPDEEGGKAMSISEDGRGLPKRFTGERILLVDDNPFNRLVAEELMNLAGLTVESAEDGLEAVEMVQAKHYDLVLMDLNMPRMDGFEAGMAIHDIPECADLPIIALTADATGSTRQNCLGSGMNDVVSKPIDPQTFFQTLEYWLPEVTHREKPVELERPAQKTKQKQIPKKIRQTKKVQPHPSNSSPTRSRKSRKTTLHAASARVELEHSATALLKNPIILKAFIDTHGETIQRIYQALAKEDREEAHRQAHNLKSAAGAIGASKLNKQSEELEHRLAKATSVHKDTEAELLARMEAELQRVLQHIMLQRGQV</sequence>
<comment type="subcellular location">
    <subcellularLocation>
        <location evidence="2">Cell membrane</location>
        <topology evidence="2">Multi-pass membrane protein</topology>
    </subcellularLocation>
</comment>
<keyword evidence="16" id="KW-0175">Coiled coil</keyword>
<evidence type="ECO:0000256" key="1">
    <source>
        <dbReference type="ARBA" id="ARBA00000085"/>
    </source>
</evidence>
<dbReference type="InterPro" id="IPR003594">
    <property type="entry name" value="HATPase_dom"/>
</dbReference>
<dbReference type="SMART" id="SM00388">
    <property type="entry name" value="HisKA"/>
    <property type="match status" value="1"/>
</dbReference>
<dbReference type="PANTHER" id="PTHR45339">
    <property type="entry name" value="HYBRID SIGNAL TRANSDUCTION HISTIDINE KINASE J"/>
    <property type="match status" value="1"/>
</dbReference>
<evidence type="ECO:0000256" key="17">
    <source>
        <dbReference type="SAM" id="MobiDB-lite"/>
    </source>
</evidence>
<dbReference type="InterPro" id="IPR036890">
    <property type="entry name" value="HATPase_C_sf"/>
</dbReference>
<evidence type="ECO:0000256" key="4">
    <source>
        <dbReference type="ARBA" id="ARBA00022475"/>
    </source>
</evidence>
<keyword evidence="10 23" id="KW-0067">ATP-binding</keyword>
<comment type="catalytic activity">
    <reaction evidence="1">
        <text>ATP + protein L-histidine = ADP + protein N-phospho-L-histidine.</text>
        <dbReference type="EC" id="2.7.13.3"/>
    </reaction>
</comment>
<dbReference type="SUPFAM" id="SSF55874">
    <property type="entry name" value="ATPase domain of HSP90 chaperone/DNA topoisomerase II/histidine kinase"/>
    <property type="match status" value="1"/>
</dbReference>
<dbReference type="Gene3D" id="1.10.287.130">
    <property type="match status" value="1"/>
</dbReference>
<dbReference type="PROSITE" id="PS50894">
    <property type="entry name" value="HPT"/>
    <property type="match status" value="1"/>
</dbReference>
<protein>
    <recommendedName>
        <fullName evidence="3">histidine kinase</fullName>
        <ecNumber evidence="3">2.7.13.3</ecNumber>
    </recommendedName>
</protein>
<name>A0AAU8LTZ3_9BACT</name>
<dbReference type="PRINTS" id="PR00344">
    <property type="entry name" value="BCTRLSENSOR"/>
</dbReference>
<dbReference type="CDD" id="cd00082">
    <property type="entry name" value="HisKA"/>
    <property type="match status" value="1"/>
</dbReference>
<reference evidence="23" key="2">
    <citation type="submission" date="2024-06" db="EMBL/GenBank/DDBJ databases">
        <authorList>
            <person name="Plum-Jensen L.E."/>
            <person name="Schramm A."/>
            <person name="Marshall I.P.G."/>
        </authorList>
    </citation>
    <scope>NUCLEOTIDE SEQUENCE</scope>
    <source>
        <strain evidence="23">Rat1</strain>
    </source>
</reference>
<keyword evidence="4" id="KW-1003">Cell membrane</keyword>
<feature type="modified residue" description="Phosphohistidine" evidence="14">
    <location>
        <position position="880"/>
    </location>
</feature>
<keyword evidence="11 18" id="KW-1133">Transmembrane helix</keyword>
<keyword evidence="7 18" id="KW-0812">Transmembrane</keyword>
<evidence type="ECO:0000256" key="6">
    <source>
        <dbReference type="ARBA" id="ARBA00022679"/>
    </source>
</evidence>
<dbReference type="InterPro" id="IPR036641">
    <property type="entry name" value="HPT_dom_sf"/>
</dbReference>
<evidence type="ECO:0000256" key="2">
    <source>
        <dbReference type="ARBA" id="ARBA00004651"/>
    </source>
</evidence>
<dbReference type="PROSITE" id="PS50885">
    <property type="entry name" value="HAMP"/>
    <property type="match status" value="1"/>
</dbReference>
<feature type="modified residue" description="4-aspartylphosphate" evidence="15">
    <location>
        <position position="705"/>
    </location>
</feature>
<evidence type="ECO:0000256" key="11">
    <source>
        <dbReference type="ARBA" id="ARBA00022989"/>
    </source>
</evidence>
<dbReference type="Gene3D" id="3.30.565.10">
    <property type="entry name" value="Histidine kinase-like ATPase, C-terminal domain"/>
    <property type="match status" value="1"/>
</dbReference>
<dbReference type="EMBL" id="CP159373">
    <property type="protein sequence ID" value="XCN72357.1"/>
    <property type="molecule type" value="Genomic_DNA"/>
</dbReference>
<keyword evidence="6" id="KW-0808">Transferase</keyword>
<dbReference type="EC" id="2.7.13.3" evidence="3"/>
<feature type="domain" description="Response regulatory" evidence="20">
    <location>
        <begin position="656"/>
        <end position="772"/>
    </location>
</feature>
<dbReference type="SMART" id="SM00387">
    <property type="entry name" value="HATPase_c"/>
    <property type="match status" value="1"/>
</dbReference>
<feature type="coiled-coil region" evidence="16">
    <location>
        <begin position="209"/>
        <end position="247"/>
    </location>
</feature>
<evidence type="ECO:0000256" key="9">
    <source>
        <dbReference type="ARBA" id="ARBA00022777"/>
    </source>
</evidence>
<dbReference type="PROSITE" id="PS50109">
    <property type="entry name" value="HIS_KIN"/>
    <property type="match status" value="1"/>
</dbReference>
<evidence type="ECO:0000256" key="15">
    <source>
        <dbReference type="PROSITE-ProRule" id="PRU00169"/>
    </source>
</evidence>
<dbReference type="PROSITE" id="PS50110">
    <property type="entry name" value="RESPONSE_REGULATORY"/>
    <property type="match status" value="1"/>
</dbReference>
<dbReference type="SUPFAM" id="SSF47384">
    <property type="entry name" value="Homodimeric domain of signal transducing histidine kinase"/>
    <property type="match status" value="1"/>
</dbReference>
<proteinExistence type="predicted"/>
<dbReference type="FunFam" id="3.30.565.10:FF:000010">
    <property type="entry name" value="Sensor histidine kinase RcsC"/>
    <property type="match status" value="1"/>
</dbReference>
<evidence type="ECO:0000259" key="21">
    <source>
        <dbReference type="PROSITE" id="PS50885"/>
    </source>
</evidence>
<reference evidence="23" key="1">
    <citation type="journal article" date="2024" name="Syst. Appl. Microbiol.">
        <title>First single-strain enrichments of Electrothrix cable bacteria, description of E. aestuarii sp. nov. and E. rattekaaiensis sp. nov., and proposal of a cable bacteria taxonomy following the rules of the SeqCode.</title>
        <authorList>
            <person name="Plum-Jensen L.E."/>
            <person name="Schramm A."/>
            <person name="Marshall I.P.G."/>
        </authorList>
    </citation>
    <scope>NUCLEOTIDE SEQUENCE</scope>
    <source>
        <strain evidence="23">Rat1</strain>
    </source>
</reference>
<dbReference type="KEGG" id="eaj:Q3M24_18970"/>
<organism evidence="23">
    <name type="scientific">Candidatus Electrothrix aestuarii</name>
    <dbReference type="NCBI Taxonomy" id="3062594"/>
    <lineage>
        <taxon>Bacteria</taxon>
        <taxon>Pseudomonadati</taxon>
        <taxon>Thermodesulfobacteriota</taxon>
        <taxon>Desulfobulbia</taxon>
        <taxon>Desulfobulbales</taxon>
        <taxon>Desulfobulbaceae</taxon>
        <taxon>Candidatus Electrothrix</taxon>
    </lineage>
</organism>
<feature type="domain" description="HAMP" evidence="21">
    <location>
        <begin position="359"/>
        <end position="386"/>
    </location>
</feature>
<feature type="region of interest" description="Disordered" evidence="17">
    <location>
        <begin position="781"/>
        <end position="828"/>
    </location>
</feature>
<feature type="domain" description="HPt" evidence="22">
    <location>
        <begin position="841"/>
        <end position="934"/>
    </location>
</feature>
<dbReference type="CDD" id="cd16922">
    <property type="entry name" value="HATPase_EvgS-ArcB-TorS-like"/>
    <property type="match status" value="1"/>
</dbReference>
<evidence type="ECO:0000256" key="5">
    <source>
        <dbReference type="ARBA" id="ARBA00022553"/>
    </source>
</evidence>
<dbReference type="GO" id="GO:0005886">
    <property type="term" value="C:plasma membrane"/>
    <property type="evidence" value="ECO:0007669"/>
    <property type="project" value="UniProtKB-SubCell"/>
</dbReference>
<evidence type="ECO:0000256" key="10">
    <source>
        <dbReference type="ARBA" id="ARBA00022840"/>
    </source>
</evidence>
<accession>A0AAU8LTZ3</accession>
<dbReference type="Pfam" id="PF01627">
    <property type="entry name" value="Hpt"/>
    <property type="match status" value="1"/>
</dbReference>
<gene>
    <name evidence="23" type="ORF">Q3M24_18970</name>
</gene>
<feature type="transmembrane region" description="Helical" evidence="18">
    <location>
        <begin position="308"/>
        <end position="330"/>
    </location>
</feature>
<keyword evidence="13 18" id="KW-0472">Membrane</keyword>
<dbReference type="PANTHER" id="PTHR45339:SF1">
    <property type="entry name" value="HYBRID SIGNAL TRANSDUCTION HISTIDINE KINASE J"/>
    <property type="match status" value="1"/>
</dbReference>
<dbReference type="InterPro" id="IPR011006">
    <property type="entry name" value="CheY-like_superfamily"/>
</dbReference>
<dbReference type="Gene3D" id="3.40.50.2300">
    <property type="match status" value="1"/>
</dbReference>
<dbReference type="SMART" id="SM00448">
    <property type="entry name" value="REC"/>
    <property type="match status" value="1"/>
</dbReference>
<dbReference type="InterPro" id="IPR004358">
    <property type="entry name" value="Sig_transdc_His_kin-like_C"/>
</dbReference>
<evidence type="ECO:0000313" key="23">
    <source>
        <dbReference type="EMBL" id="XCN72357.1"/>
    </source>
</evidence>
<evidence type="ECO:0000256" key="3">
    <source>
        <dbReference type="ARBA" id="ARBA00012438"/>
    </source>
</evidence>
<dbReference type="CDD" id="cd17546">
    <property type="entry name" value="REC_hyHK_CKI1_RcsC-like"/>
    <property type="match status" value="1"/>
</dbReference>
<keyword evidence="12" id="KW-0902">Two-component regulatory system</keyword>
<dbReference type="AlphaFoldDB" id="A0AAU8LTZ3"/>
<feature type="compositionally biased region" description="Basic residues" evidence="17">
    <location>
        <begin position="789"/>
        <end position="807"/>
    </location>
</feature>
<dbReference type="Pfam" id="PF00512">
    <property type="entry name" value="HisKA"/>
    <property type="match status" value="1"/>
</dbReference>
<dbReference type="SUPFAM" id="SSF52172">
    <property type="entry name" value="CheY-like"/>
    <property type="match status" value="1"/>
</dbReference>